<dbReference type="EC" id="2.8.2.-" evidence="3"/>
<proteinExistence type="inferred from homology"/>
<dbReference type="InterPro" id="IPR037359">
    <property type="entry name" value="NST/OST"/>
</dbReference>
<feature type="domain" description="Sulfotransferase" evidence="5">
    <location>
        <begin position="60"/>
        <end position="348"/>
    </location>
</feature>
<name>A0ABY8TJF6_TETOB</name>
<sequence>MAFTGLFAYRLLLLSQHWAAGPLSRHFKSSGSLAAVMHDPWLPSPWVGQPKPLDPLACTPQLLIIGAMKGGTTALFHYLNGSQPAIHYPNGSKSHVDFKPRYHPSIIGTHVTKELHFFDKQPVRTQTPLYQQQYFASFPGVDALADQPLAGRCSYPAQLGLSSSSRPALVRMEATAMYLAHPSAAANVQRLLPQVRMVALLREPVSRALSSVNMLFQRSPEYAQLKPLTPEYTAAWKAYVVTELRRQLGILSDCFAKLTMGRPVHEQIDQCVFSPTGTLTGVLHVHVGLYAVHLERWLSHFAPEQLLIWSSNAFDERPQQHMDQLVHWLGLDPALTNSNSSSFQKLHERSYPAGSLPAALFQELVAFFQPHNERVCALLQGHGYGSLVQQLRRAWQLELAETIRTLQDSADDVSDVLPVM</sequence>
<evidence type="ECO:0000256" key="3">
    <source>
        <dbReference type="RuleBase" id="RU361155"/>
    </source>
</evidence>
<keyword evidence="1 3" id="KW-0808">Transferase</keyword>
<dbReference type="EMBL" id="CP126208">
    <property type="protein sequence ID" value="WIA08552.1"/>
    <property type="molecule type" value="Genomic_DNA"/>
</dbReference>
<accession>A0ABY8TJF6</accession>
<evidence type="ECO:0000313" key="6">
    <source>
        <dbReference type="EMBL" id="WIA08552.1"/>
    </source>
</evidence>
<evidence type="ECO:0000256" key="2">
    <source>
        <dbReference type="ARBA" id="ARBA00023180"/>
    </source>
</evidence>
<gene>
    <name evidence="6" type="ORF">OEZ85_007984</name>
</gene>
<dbReference type="PANTHER" id="PTHR10605:SF56">
    <property type="entry name" value="BIFUNCTIONAL HEPARAN SULFATE N-DEACETYLASE_N-SULFOTRANSFERASE"/>
    <property type="match status" value="1"/>
</dbReference>
<dbReference type="Pfam" id="PF00685">
    <property type="entry name" value="Sulfotransfer_1"/>
    <property type="match status" value="1"/>
</dbReference>
<dbReference type="InterPro" id="IPR000863">
    <property type="entry name" value="Sulfotransferase_dom"/>
</dbReference>
<feature type="signal peptide" evidence="4">
    <location>
        <begin position="1"/>
        <end position="19"/>
    </location>
</feature>
<keyword evidence="4" id="KW-0732">Signal</keyword>
<dbReference type="InterPro" id="IPR027417">
    <property type="entry name" value="P-loop_NTPase"/>
</dbReference>
<keyword evidence="2" id="KW-0325">Glycoprotein</keyword>
<evidence type="ECO:0000313" key="7">
    <source>
        <dbReference type="Proteomes" id="UP001244341"/>
    </source>
</evidence>
<reference evidence="6 7" key="1">
    <citation type="submission" date="2023-05" db="EMBL/GenBank/DDBJ databases">
        <title>A 100% complete, gapless, phased diploid assembly of the Scenedesmus obliquus UTEX 3031 genome.</title>
        <authorList>
            <person name="Biondi T.C."/>
            <person name="Hanschen E.R."/>
            <person name="Kwon T."/>
            <person name="Eng W."/>
            <person name="Kruse C.P.S."/>
            <person name="Koehler S.I."/>
            <person name="Kunde Y."/>
            <person name="Gleasner C.D."/>
            <person name="You Mak K.T."/>
            <person name="Polle J."/>
            <person name="Hovde B.T."/>
            <person name="Starkenburg S.R."/>
        </authorList>
    </citation>
    <scope>NUCLEOTIDE SEQUENCE [LARGE SCALE GENOMIC DNA]</scope>
    <source>
        <strain evidence="6 7">DOE0152z</strain>
    </source>
</reference>
<organism evidence="6 7">
    <name type="scientific">Tetradesmus obliquus</name>
    <name type="common">Green alga</name>
    <name type="synonym">Acutodesmus obliquus</name>
    <dbReference type="NCBI Taxonomy" id="3088"/>
    <lineage>
        <taxon>Eukaryota</taxon>
        <taxon>Viridiplantae</taxon>
        <taxon>Chlorophyta</taxon>
        <taxon>core chlorophytes</taxon>
        <taxon>Chlorophyceae</taxon>
        <taxon>CS clade</taxon>
        <taxon>Sphaeropleales</taxon>
        <taxon>Scenedesmaceae</taxon>
        <taxon>Tetradesmus</taxon>
    </lineage>
</organism>
<dbReference type="SUPFAM" id="SSF52540">
    <property type="entry name" value="P-loop containing nucleoside triphosphate hydrolases"/>
    <property type="match status" value="1"/>
</dbReference>
<dbReference type="Proteomes" id="UP001244341">
    <property type="component" value="Chromosome 1b"/>
</dbReference>
<protein>
    <recommendedName>
        <fullName evidence="3">Sulfotransferase</fullName>
        <ecNumber evidence="3">2.8.2.-</ecNumber>
    </recommendedName>
</protein>
<dbReference type="Gene3D" id="3.40.50.300">
    <property type="entry name" value="P-loop containing nucleotide triphosphate hydrolases"/>
    <property type="match status" value="1"/>
</dbReference>
<keyword evidence="7" id="KW-1185">Reference proteome</keyword>
<evidence type="ECO:0000256" key="4">
    <source>
        <dbReference type="SAM" id="SignalP"/>
    </source>
</evidence>
<dbReference type="PANTHER" id="PTHR10605">
    <property type="entry name" value="HEPARAN SULFATE SULFOTRANSFERASE"/>
    <property type="match status" value="1"/>
</dbReference>
<evidence type="ECO:0000259" key="5">
    <source>
        <dbReference type="Pfam" id="PF00685"/>
    </source>
</evidence>
<evidence type="ECO:0000256" key="1">
    <source>
        <dbReference type="ARBA" id="ARBA00022679"/>
    </source>
</evidence>
<comment type="similarity">
    <text evidence="3">Belongs to the sulfotransferase 1 family.</text>
</comment>
<feature type="chain" id="PRO_5047510003" description="Sulfotransferase" evidence="4">
    <location>
        <begin position="20"/>
        <end position="420"/>
    </location>
</feature>